<dbReference type="EMBL" id="JANIIK010000113">
    <property type="protein sequence ID" value="KAJ3592644.1"/>
    <property type="molecule type" value="Genomic_DNA"/>
</dbReference>
<dbReference type="Proteomes" id="UP001148018">
    <property type="component" value="Unassembled WGS sequence"/>
</dbReference>
<protein>
    <submittedName>
        <fullName evidence="1">Uncharacterized protein</fullName>
    </submittedName>
</protein>
<evidence type="ECO:0000313" key="1">
    <source>
        <dbReference type="EMBL" id="KAJ3592644.1"/>
    </source>
</evidence>
<comment type="caution">
    <text evidence="1">The sequence shown here is derived from an EMBL/GenBank/DDBJ whole genome shotgun (WGS) entry which is preliminary data.</text>
</comment>
<name>A0A9Q0IBK7_9TELE</name>
<sequence>MAFPAQLDQSPCRTQVAVMTDDALLVIRHSCDTVAPMVAPRPTKPPRKARICTPNIERLPGCIIAPVCVCVCVCVCSRYPLQTKDKIKMWPPGLLNYTADMCSGLR</sequence>
<gene>
    <name evidence="1" type="ORF">NHX12_007771</name>
</gene>
<reference evidence="1" key="1">
    <citation type="submission" date="2022-07" db="EMBL/GenBank/DDBJ databases">
        <title>Chromosome-level genome of Muraenolepis orangiensis.</title>
        <authorList>
            <person name="Kim J."/>
        </authorList>
    </citation>
    <scope>NUCLEOTIDE SEQUENCE</scope>
    <source>
        <strain evidence="1">KU_S4_2022</strain>
        <tissue evidence="1">Muscle</tissue>
    </source>
</reference>
<proteinExistence type="predicted"/>
<keyword evidence="2" id="KW-1185">Reference proteome</keyword>
<dbReference type="OrthoDB" id="10608040at2759"/>
<accession>A0A9Q0IBK7</accession>
<dbReference type="AlphaFoldDB" id="A0A9Q0IBK7"/>
<evidence type="ECO:0000313" key="2">
    <source>
        <dbReference type="Proteomes" id="UP001148018"/>
    </source>
</evidence>
<organism evidence="1 2">
    <name type="scientific">Muraenolepis orangiensis</name>
    <name type="common">Patagonian moray cod</name>
    <dbReference type="NCBI Taxonomy" id="630683"/>
    <lineage>
        <taxon>Eukaryota</taxon>
        <taxon>Metazoa</taxon>
        <taxon>Chordata</taxon>
        <taxon>Craniata</taxon>
        <taxon>Vertebrata</taxon>
        <taxon>Euteleostomi</taxon>
        <taxon>Actinopterygii</taxon>
        <taxon>Neopterygii</taxon>
        <taxon>Teleostei</taxon>
        <taxon>Neoteleostei</taxon>
        <taxon>Acanthomorphata</taxon>
        <taxon>Zeiogadaria</taxon>
        <taxon>Gadariae</taxon>
        <taxon>Gadiformes</taxon>
        <taxon>Muraenolepidoidei</taxon>
        <taxon>Muraenolepididae</taxon>
        <taxon>Muraenolepis</taxon>
    </lineage>
</organism>